<gene>
    <name evidence="2" type="ORF">FHP89_18095</name>
</gene>
<sequence>MMSNLFLFLIEAAASFATLMLLARFFMQWQRVSFHNQLGQFVLATTDWCVRPLRRVLPGLFGMDLASLVPAWVIQTLVVLVQLMVFGASLDGNPAALLLGSWGLGLVGVLKMMVYMVIGIVLISAVFSWVNPHAPMAPLFYSLSAPFLRPLRKVIPPIANVDISPLILLLLLQIVLMLLSNFAGGFSGMMLAR</sequence>
<dbReference type="InterPro" id="IPR003425">
    <property type="entry name" value="CCB3/YggT"/>
</dbReference>
<protein>
    <submittedName>
        <fullName evidence="2">YggT family protein</fullName>
    </submittedName>
</protein>
<evidence type="ECO:0000313" key="2">
    <source>
        <dbReference type="EMBL" id="TVO72908.1"/>
    </source>
</evidence>
<dbReference type="AlphaFoldDB" id="A0A557S691"/>
<proteinExistence type="predicted"/>
<organism evidence="2 3">
    <name type="scientific">Denitromonas halophila</name>
    <dbReference type="NCBI Taxonomy" id="1629404"/>
    <lineage>
        <taxon>Bacteria</taxon>
        <taxon>Pseudomonadati</taxon>
        <taxon>Pseudomonadota</taxon>
        <taxon>Betaproteobacteria</taxon>
        <taxon>Rhodocyclales</taxon>
        <taxon>Zoogloeaceae</taxon>
        <taxon>Denitromonas</taxon>
    </lineage>
</organism>
<keyword evidence="1" id="KW-1133">Transmembrane helix</keyword>
<name>A0A557S691_9RHOO</name>
<feature type="transmembrane region" description="Helical" evidence="1">
    <location>
        <begin position="69"/>
        <end position="90"/>
    </location>
</feature>
<reference evidence="2 3" key="1">
    <citation type="submission" date="2019-07" db="EMBL/GenBank/DDBJ databases">
        <title>The pathways for chlorine oxyanion respiration interact through the shared metabolite chlorate.</title>
        <authorList>
            <person name="Barnum T.P."/>
            <person name="Cheng Y."/>
            <person name="Hill K.A."/>
            <person name="Lucas L.N."/>
            <person name="Carlson H.K."/>
            <person name="Coates J.D."/>
        </authorList>
    </citation>
    <scope>NUCLEOTIDE SEQUENCE [LARGE SCALE GENOMIC DNA]</scope>
    <source>
        <strain evidence="2 3">SFB-1</strain>
    </source>
</reference>
<comment type="caution">
    <text evidence="2">The sequence shown here is derived from an EMBL/GenBank/DDBJ whole genome shotgun (WGS) entry which is preliminary data.</text>
</comment>
<keyword evidence="1" id="KW-0812">Transmembrane</keyword>
<dbReference type="EMBL" id="VMNI01000020">
    <property type="protein sequence ID" value="TVO72908.1"/>
    <property type="molecule type" value="Genomic_DNA"/>
</dbReference>
<dbReference type="Proteomes" id="UP000318349">
    <property type="component" value="Unassembled WGS sequence"/>
</dbReference>
<feature type="transmembrane region" description="Helical" evidence="1">
    <location>
        <begin position="102"/>
        <end position="130"/>
    </location>
</feature>
<accession>A0A557S691</accession>
<feature type="transmembrane region" description="Helical" evidence="1">
    <location>
        <begin position="166"/>
        <end position="192"/>
    </location>
</feature>
<feature type="transmembrane region" description="Helical" evidence="1">
    <location>
        <begin position="5"/>
        <end position="27"/>
    </location>
</feature>
<keyword evidence="1" id="KW-0472">Membrane</keyword>
<evidence type="ECO:0000313" key="3">
    <source>
        <dbReference type="Proteomes" id="UP000318349"/>
    </source>
</evidence>
<dbReference type="Pfam" id="PF02325">
    <property type="entry name" value="CCB3_YggT"/>
    <property type="match status" value="2"/>
</dbReference>
<dbReference type="GO" id="GO:0016020">
    <property type="term" value="C:membrane"/>
    <property type="evidence" value="ECO:0007669"/>
    <property type="project" value="InterPro"/>
</dbReference>
<evidence type="ECO:0000256" key="1">
    <source>
        <dbReference type="SAM" id="Phobius"/>
    </source>
</evidence>